<feature type="compositionally biased region" description="Acidic residues" evidence="11">
    <location>
        <begin position="291"/>
        <end position="300"/>
    </location>
</feature>
<evidence type="ECO:0000256" key="6">
    <source>
        <dbReference type="ARBA" id="ARBA00022723"/>
    </source>
</evidence>
<dbReference type="GO" id="GO:0004540">
    <property type="term" value="F:RNA nuclease activity"/>
    <property type="evidence" value="ECO:0007669"/>
    <property type="project" value="InterPro"/>
</dbReference>
<evidence type="ECO:0000256" key="9">
    <source>
        <dbReference type="ARBA" id="ARBA00022842"/>
    </source>
</evidence>
<feature type="compositionally biased region" description="Basic and acidic residues" evidence="11">
    <location>
        <begin position="1106"/>
        <end position="1118"/>
    </location>
</feature>
<dbReference type="PANTHER" id="PTHR30001">
    <property type="entry name" value="RIBONUCLEASE"/>
    <property type="match status" value="1"/>
</dbReference>
<dbReference type="SMART" id="SM00316">
    <property type="entry name" value="S1"/>
    <property type="match status" value="1"/>
</dbReference>
<feature type="compositionally biased region" description="Low complexity" evidence="11">
    <location>
        <begin position="962"/>
        <end position="985"/>
    </location>
</feature>
<keyword evidence="7" id="KW-0378">Hydrolase</keyword>
<feature type="compositionally biased region" description="Basic residues" evidence="11">
    <location>
        <begin position="37"/>
        <end position="62"/>
    </location>
</feature>
<comment type="cofactor">
    <cofactor evidence="2">
        <name>Zn(2+)</name>
        <dbReference type="ChEBI" id="CHEBI:29105"/>
    </cofactor>
</comment>
<feature type="domain" description="S1 motif" evidence="12">
    <location>
        <begin position="486"/>
        <end position="570"/>
    </location>
</feature>
<evidence type="ECO:0000256" key="1">
    <source>
        <dbReference type="ARBA" id="ARBA00001946"/>
    </source>
</evidence>
<evidence type="ECO:0000256" key="10">
    <source>
        <dbReference type="ARBA" id="ARBA00022884"/>
    </source>
</evidence>
<dbReference type="InterPro" id="IPR003029">
    <property type="entry name" value="S1_domain"/>
</dbReference>
<dbReference type="SUPFAM" id="SSF50249">
    <property type="entry name" value="Nucleic acid-binding proteins"/>
    <property type="match status" value="1"/>
</dbReference>
<feature type="compositionally biased region" description="Low complexity" evidence="11">
    <location>
        <begin position="993"/>
        <end position="1012"/>
    </location>
</feature>
<dbReference type="InterPro" id="IPR019307">
    <property type="entry name" value="RNA-bd_AU-1/RNase_E/G"/>
</dbReference>
<keyword evidence="5" id="KW-0819">tRNA processing</keyword>
<keyword evidence="9" id="KW-0460">Magnesium</keyword>
<feature type="compositionally biased region" description="Gly residues" evidence="11">
    <location>
        <begin position="321"/>
        <end position="342"/>
    </location>
</feature>
<dbReference type="NCBIfam" id="TIGR00757">
    <property type="entry name" value="RNaseEG"/>
    <property type="match status" value="1"/>
</dbReference>
<keyword evidence="10" id="KW-0694">RNA-binding</keyword>
<feature type="compositionally biased region" description="Basic and acidic residues" evidence="11">
    <location>
        <begin position="854"/>
        <end position="874"/>
    </location>
</feature>
<dbReference type="AlphaFoldDB" id="A0A6J6P1C9"/>
<feature type="compositionally biased region" description="Low complexity" evidence="11">
    <location>
        <begin position="910"/>
        <end position="922"/>
    </location>
</feature>
<feature type="compositionally biased region" description="Acidic residues" evidence="11">
    <location>
        <begin position="125"/>
        <end position="140"/>
    </location>
</feature>
<feature type="compositionally biased region" description="Acidic residues" evidence="11">
    <location>
        <begin position="269"/>
        <end position="279"/>
    </location>
</feature>
<dbReference type="EMBL" id="CAEZXR010000042">
    <property type="protein sequence ID" value="CAB4692981.1"/>
    <property type="molecule type" value="Genomic_DNA"/>
</dbReference>
<evidence type="ECO:0000259" key="12">
    <source>
        <dbReference type="PROSITE" id="PS50126"/>
    </source>
</evidence>
<dbReference type="GO" id="GO:0008033">
    <property type="term" value="P:tRNA processing"/>
    <property type="evidence" value="ECO:0007669"/>
    <property type="project" value="UniProtKB-KW"/>
</dbReference>
<dbReference type="PANTHER" id="PTHR30001:SF0">
    <property type="entry name" value="RIBONUCLEASE G"/>
    <property type="match status" value="1"/>
</dbReference>
<proteinExistence type="predicted"/>
<dbReference type="PROSITE" id="PS50126">
    <property type="entry name" value="S1"/>
    <property type="match status" value="1"/>
</dbReference>
<feature type="compositionally biased region" description="Low complexity" evidence="11">
    <location>
        <begin position="16"/>
        <end position="30"/>
    </location>
</feature>
<organism evidence="13">
    <name type="scientific">freshwater metagenome</name>
    <dbReference type="NCBI Taxonomy" id="449393"/>
    <lineage>
        <taxon>unclassified sequences</taxon>
        <taxon>metagenomes</taxon>
        <taxon>ecological metagenomes</taxon>
    </lineage>
</organism>
<evidence type="ECO:0000256" key="3">
    <source>
        <dbReference type="ARBA" id="ARBA00004496"/>
    </source>
</evidence>
<feature type="region of interest" description="Disordered" evidence="11">
    <location>
        <begin position="1"/>
        <end position="431"/>
    </location>
</feature>
<evidence type="ECO:0000256" key="8">
    <source>
        <dbReference type="ARBA" id="ARBA00022833"/>
    </source>
</evidence>
<dbReference type="GO" id="GO:0003723">
    <property type="term" value="F:RNA binding"/>
    <property type="evidence" value="ECO:0007669"/>
    <property type="project" value="UniProtKB-KW"/>
</dbReference>
<evidence type="ECO:0000256" key="4">
    <source>
        <dbReference type="ARBA" id="ARBA00022490"/>
    </source>
</evidence>
<feature type="compositionally biased region" description="Low complexity" evidence="11">
    <location>
        <begin position="301"/>
        <end position="320"/>
    </location>
</feature>
<dbReference type="FunFam" id="2.40.50.140:FF:000066">
    <property type="entry name" value="Ribonuclease E"/>
    <property type="match status" value="1"/>
</dbReference>
<evidence type="ECO:0000256" key="7">
    <source>
        <dbReference type="ARBA" id="ARBA00022801"/>
    </source>
</evidence>
<keyword evidence="6" id="KW-0479">Metal-binding</keyword>
<dbReference type="GO" id="GO:0006364">
    <property type="term" value="P:rRNA processing"/>
    <property type="evidence" value="ECO:0007669"/>
    <property type="project" value="TreeGrafter"/>
</dbReference>
<feature type="compositionally biased region" description="Polar residues" evidence="11">
    <location>
        <begin position="404"/>
        <end position="413"/>
    </location>
</feature>
<reference evidence="13" key="1">
    <citation type="submission" date="2020-05" db="EMBL/GenBank/DDBJ databases">
        <authorList>
            <person name="Chiriac C."/>
            <person name="Salcher M."/>
            <person name="Ghai R."/>
            <person name="Kavagutti S V."/>
        </authorList>
    </citation>
    <scope>NUCLEOTIDE SEQUENCE</scope>
</reference>
<dbReference type="InterPro" id="IPR012340">
    <property type="entry name" value="NA-bd_OB-fold"/>
</dbReference>
<feature type="region of interest" description="Disordered" evidence="11">
    <location>
        <begin position="854"/>
        <end position="1127"/>
    </location>
</feature>
<evidence type="ECO:0000256" key="2">
    <source>
        <dbReference type="ARBA" id="ARBA00001947"/>
    </source>
</evidence>
<dbReference type="InterPro" id="IPR004659">
    <property type="entry name" value="RNase_E/G"/>
</dbReference>
<keyword evidence="8" id="KW-0862">Zinc</keyword>
<evidence type="ECO:0000313" key="13">
    <source>
        <dbReference type="EMBL" id="CAB4692981.1"/>
    </source>
</evidence>
<feature type="compositionally biased region" description="Basic residues" evidence="11">
    <location>
        <begin position="243"/>
        <end position="256"/>
    </location>
</feature>
<protein>
    <submittedName>
        <fullName evidence="13">Unannotated protein</fullName>
    </submittedName>
</protein>
<comment type="subcellular location">
    <subcellularLocation>
        <location evidence="3">Cytoplasm</location>
    </subcellularLocation>
</comment>
<dbReference type="CDD" id="cd04453">
    <property type="entry name" value="S1_RNase_E"/>
    <property type="match status" value="1"/>
</dbReference>
<feature type="compositionally biased region" description="Basic residues" evidence="11">
    <location>
        <begin position="97"/>
        <end position="114"/>
    </location>
</feature>
<accession>A0A6J6P1C9</accession>
<dbReference type="GO" id="GO:0005737">
    <property type="term" value="C:cytoplasm"/>
    <property type="evidence" value="ECO:0007669"/>
    <property type="project" value="UniProtKB-SubCell"/>
</dbReference>
<feature type="compositionally biased region" description="Low complexity" evidence="11">
    <location>
        <begin position="190"/>
        <end position="214"/>
    </location>
</feature>
<dbReference type="Pfam" id="PF10150">
    <property type="entry name" value="RNase_E_G"/>
    <property type="match status" value="1"/>
</dbReference>
<feature type="compositionally biased region" description="Acidic residues" evidence="11">
    <location>
        <begin position="381"/>
        <end position="390"/>
    </location>
</feature>
<feature type="compositionally biased region" description="Acidic residues" evidence="11">
    <location>
        <begin position="215"/>
        <end position="237"/>
    </location>
</feature>
<sequence>MPDDFQVGEATPAPDGTTSPAPEAAAPEAASPEKGKPAKKAAAKKAPAKKAATKAAAKKTAGKKAASASAPVDEALPIEGVEPTAEDATEAAAPAKKVAKKAPAKKAAAKKATTKKTAASKLPETEPEALVEAGSEDADDTAAAAAAPAVLFQAPEPTVTTRTRKRAPAKKAVSEPASETGEPAAEGDDAAPTTTPVRTRQPRATAASRAADATGGDDDIDASDDEAEADETADGEGAEGGAPRRRRRRGGRRRRKPGEGGSDAADGSEGAEDDGDEAEAGAPSKQSGSDDPWDDFEDGDGAAQQPRAQGQRSRGQAAQGAGQGAGQGGGKAQGAGAKGQGGAKASTGPDDAEDADQRDGADDGGDGSSRRRRRRRRAGDDGGEGGDDPENTVTRVRSARSAEDQITSISGSTRLEAKKQRRREGRDAGRRRAPIVSEAEFLARREAVDRVMVVRQRDDLTQIAVIEDKVLVEHYVARESQTSIIGNVYLGRVQNVLPSMEAAFIDIGKGRNAVLYAGEVNWAALGHKEGQPRKIESVLSSGQPVLVQVTKDPIGHKGARLSSQVSLAGRFLVYVPDGTTSGISRKLPDTERNRLKTLLKEIVPDTAGVIVRTAAEGASEDELTRDVERLKARWEDIEAKIKGNAPQLLYGEPDLTLKVVRDLFTEDFAKLVIEGDDAWETVKDYVSHIAPDLEERLERYEPQNGKDVFAAYRVDEQIAKGLDRKVWLPSGGSLVIDRTEAMTVVDVNTGKFTGSGGNLEETVTKNNLEAAEEIVRQLRLRDIGGIIVVDFIDMVLESNRDLVLRRLVECLGRDRTRHQVAEVTSLGLVQMTRKRIGTGLLEAFSDNCEHCQGRGIVTHDHPVEPKRGEDDSRRGGGSGGGSGSAGGSGTSGRRSRGGRGRGQGDDADQGSRSGAPSGAPSPKVVAAMTRHEPSDQPSDGPVEAAAEAVTPDETPLATSVEAAYDAPDSTDTTADTTPDTMAVAEPEPEPEPEVAQAPEQPEPVAATTAVVTRTRRRSASRPAGQPAGTEAVAVVVETSPAPEAEAASEPEPEAASSEASAKGVETAEVAPAPPTVITRTRGRSATRPAGPPAQAPDAGSEAADAPSHDEHGTVEHVPIKKKGTRKR</sequence>
<evidence type="ECO:0000256" key="11">
    <source>
        <dbReference type="SAM" id="MobiDB-lite"/>
    </source>
</evidence>
<keyword evidence="4" id="KW-0963">Cytoplasm</keyword>
<feature type="compositionally biased region" description="Low complexity" evidence="11">
    <location>
        <begin position="1053"/>
        <end position="1064"/>
    </location>
</feature>
<dbReference type="GO" id="GO:0046872">
    <property type="term" value="F:metal ion binding"/>
    <property type="evidence" value="ECO:0007669"/>
    <property type="project" value="UniProtKB-KW"/>
</dbReference>
<feature type="compositionally biased region" description="Low complexity" evidence="11">
    <location>
        <begin position="1020"/>
        <end position="1045"/>
    </location>
</feature>
<feature type="compositionally biased region" description="Gly residues" evidence="11">
    <location>
        <begin position="875"/>
        <end position="890"/>
    </location>
</feature>
<gene>
    <name evidence="13" type="ORF">UFOPK2579_00523</name>
</gene>
<dbReference type="Gene3D" id="2.40.50.140">
    <property type="entry name" value="Nucleic acid-binding proteins"/>
    <property type="match status" value="1"/>
</dbReference>
<dbReference type="GO" id="GO:0016787">
    <property type="term" value="F:hydrolase activity"/>
    <property type="evidence" value="ECO:0007669"/>
    <property type="project" value="UniProtKB-KW"/>
</dbReference>
<name>A0A6J6P1C9_9ZZZZ</name>
<comment type="cofactor">
    <cofactor evidence="1">
        <name>Mg(2+)</name>
        <dbReference type="ChEBI" id="CHEBI:18420"/>
    </cofactor>
</comment>
<evidence type="ECO:0000256" key="5">
    <source>
        <dbReference type="ARBA" id="ARBA00022694"/>
    </source>
</evidence>